<dbReference type="NCBIfam" id="TIGR03930">
    <property type="entry name" value="WXG100_ESAT6"/>
    <property type="match status" value="1"/>
</dbReference>
<name>A0A846WB56_9NOCA</name>
<evidence type="ECO:0000256" key="1">
    <source>
        <dbReference type="RuleBase" id="RU362001"/>
    </source>
</evidence>
<keyword evidence="3" id="KW-1185">Reference proteome</keyword>
<evidence type="ECO:0000313" key="3">
    <source>
        <dbReference type="Proteomes" id="UP000572007"/>
    </source>
</evidence>
<proteinExistence type="inferred from homology"/>
<evidence type="ECO:0000313" key="2">
    <source>
        <dbReference type="EMBL" id="NKX90511.1"/>
    </source>
</evidence>
<dbReference type="SUPFAM" id="SSF140453">
    <property type="entry name" value="EsxAB dimer-like"/>
    <property type="match status" value="1"/>
</dbReference>
<dbReference type="Pfam" id="PF06013">
    <property type="entry name" value="WXG100"/>
    <property type="match status" value="1"/>
</dbReference>
<dbReference type="InterPro" id="IPR010310">
    <property type="entry name" value="T7SS_ESAT-6-like"/>
</dbReference>
<organism evidence="2 3">
    <name type="scientific">Nocardia coubleae</name>
    <dbReference type="NCBI Taxonomy" id="356147"/>
    <lineage>
        <taxon>Bacteria</taxon>
        <taxon>Bacillati</taxon>
        <taxon>Actinomycetota</taxon>
        <taxon>Actinomycetes</taxon>
        <taxon>Mycobacteriales</taxon>
        <taxon>Nocardiaceae</taxon>
        <taxon>Nocardia</taxon>
    </lineage>
</organism>
<gene>
    <name evidence="2" type="ORF">HGA10_24820</name>
</gene>
<dbReference type="AlphaFoldDB" id="A0A846WB56"/>
<sequence>MAANDPTRISANFGEVEAGAQAIVTEARNVMTMLDDFHKVVTDFVTNNWKGDANDAFTELQNQWNTHVQQLNTTLEGAGQLVSSGNSDLQGTDTALAGLF</sequence>
<dbReference type="InterPro" id="IPR036689">
    <property type="entry name" value="ESAT-6-like_sf"/>
</dbReference>
<reference evidence="2 3" key="1">
    <citation type="submission" date="2020-04" db="EMBL/GenBank/DDBJ databases">
        <title>MicrobeNet Type strains.</title>
        <authorList>
            <person name="Nicholson A.C."/>
        </authorList>
    </citation>
    <scope>NUCLEOTIDE SEQUENCE [LARGE SCALE GENOMIC DNA]</scope>
    <source>
        <strain evidence="2 3">DSM 44960</strain>
    </source>
</reference>
<dbReference type="Proteomes" id="UP000572007">
    <property type="component" value="Unassembled WGS sequence"/>
</dbReference>
<dbReference type="RefSeq" id="WP_067641225.1">
    <property type="nucleotide sequence ID" value="NZ_JAAXOM010000007.1"/>
</dbReference>
<comment type="caution">
    <text evidence="2">The sequence shown here is derived from an EMBL/GenBank/DDBJ whole genome shotgun (WGS) entry which is preliminary data.</text>
</comment>
<protein>
    <recommendedName>
        <fullName evidence="1">ESAT-6-like protein</fullName>
    </recommendedName>
</protein>
<dbReference type="EMBL" id="JAAXOM010000007">
    <property type="protein sequence ID" value="NKX90511.1"/>
    <property type="molecule type" value="Genomic_DNA"/>
</dbReference>
<accession>A0A846WB56</accession>
<dbReference type="Gene3D" id="1.10.287.1060">
    <property type="entry name" value="ESAT-6-like"/>
    <property type="match status" value="1"/>
</dbReference>
<comment type="similarity">
    <text evidence="1">Belongs to the WXG100 family.</text>
</comment>